<dbReference type="AlphaFoldDB" id="A0A1H8YQL6"/>
<feature type="domain" description="HTH cro/C1-type" evidence="2">
    <location>
        <begin position="57"/>
        <end position="91"/>
    </location>
</feature>
<evidence type="ECO:0000259" key="2">
    <source>
        <dbReference type="PROSITE" id="PS50943"/>
    </source>
</evidence>
<evidence type="ECO:0000313" key="3">
    <source>
        <dbReference type="EMBL" id="SEP54504.1"/>
    </source>
</evidence>
<evidence type="ECO:0000313" key="4">
    <source>
        <dbReference type="Proteomes" id="UP000198582"/>
    </source>
</evidence>
<dbReference type="InterPro" id="IPR001387">
    <property type="entry name" value="Cro/C1-type_HTH"/>
</dbReference>
<organism evidence="3 4">
    <name type="scientific">Amycolatopsis saalfeldensis</name>
    <dbReference type="NCBI Taxonomy" id="394193"/>
    <lineage>
        <taxon>Bacteria</taxon>
        <taxon>Bacillati</taxon>
        <taxon>Actinomycetota</taxon>
        <taxon>Actinomycetes</taxon>
        <taxon>Pseudonocardiales</taxon>
        <taxon>Pseudonocardiaceae</taxon>
        <taxon>Amycolatopsis</taxon>
    </lineage>
</organism>
<dbReference type="RefSeq" id="WP_091629820.1">
    <property type="nucleotide sequence ID" value="NZ_FOEF01000051.1"/>
</dbReference>
<dbReference type="PROSITE" id="PS50943">
    <property type="entry name" value="HTH_CROC1"/>
    <property type="match status" value="1"/>
</dbReference>
<accession>A0A1H8YQL6</accession>
<feature type="region of interest" description="Disordered" evidence="1">
    <location>
        <begin position="24"/>
        <end position="44"/>
    </location>
</feature>
<dbReference type="STRING" id="394193.SAMN04489732_1516"/>
<dbReference type="OrthoDB" id="2679623at2"/>
<dbReference type="EMBL" id="FOEF01000051">
    <property type="protein sequence ID" value="SEP54504.1"/>
    <property type="molecule type" value="Genomic_DNA"/>
</dbReference>
<dbReference type="InterPro" id="IPR010982">
    <property type="entry name" value="Lambda_DNA-bd_dom_sf"/>
</dbReference>
<proteinExistence type="predicted"/>
<gene>
    <name evidence="3" type="ORF">SAMN04489732_1516</name>
</gene>
<sequence length="153" mass="17270">MHPAHPQVKTSFADKLNFLFDTVKPKNDDDRKHRRKSQHSNDEVAKAVAAYTGEPCSHNYIGKLRSGASAEPKIAVVEAIADFFEMPPAYFFDDARSQAMMEQMELATILADSDARALVLRELQELDPADVPVITETMRALRRVRQSKKEDPQ</sequence>
<dbReference type="Proteomes" id="UP000198582">
    <property type="component" value="Unassembled WGS sequence"/>
</dbReference>
<reference evidence="3 4" key="1">
    <citation type="submission" date="2016-10" db="EMBL/GenBank/DDBJ databases">
        <authorList>
            <person name="de Groot N.N."/>
        </authorList>
    </citation>
    <scope>NUCLEOTIDE SEQUENCE [LARGE SCALE GENOMIC DNA]</scope>
    <source>
        <strain evidence="3 4">DSM 44993</strain>
    </source>
</reference>
<keyword evidence="4" id="KW-1185">Reference proteome</keyword>
<protein>
    <recommendedName>
        <fullName evidence="2">HTH cro/C1-type domain-containing protein</fullName>
    </recommendedName>
</protein>
<name>A0A1H8YQL6_9PSEU</name>
<dbReference type="GO" id="GO:0003677">
    <property type="term" value="F:DNA binding"/>
    <property type="evidence" value="ECO:0007669"/>
    <property type="project" value="InterPro"/>
</dbReference>
<evidence type="ECO:0000256" key="1">
    <source>
        <dbReference type="SAM" id="MobiDB-lite"/>
    </source>
</evidence>
<dbReference type="Gene3D" id="1.10.260.40">
    <property type="entry name" value="lambda repressor-like DNA-binding domains"/>
    <property type="match status" value="1"/>
</dbReference>